<evidence type="ECO:0000313" key="2">
    <source>
        <dbReference type="Proteomes" id="UP000285326"/>
    </source>
</evidence>
<comment type="caution">
    <text evidence="1">The sequence shown here is derived from an EMBL/GenBank/DDBJ whole genome shotgun (WGS) entry which is preliminary data.</text>
</comment>
<evidence type="ECO:0000313" key="1">
    <source>
        <dbReference type="EMBL" id="RKF72468.1"/>
    </source>
</evidence>
<accession>A0A420ID47</accession>
<proteinExistence type="predicted"/>
<name>A0A420ID47_9PEZI</name>
<protein>
    <submittedName>
        <fullName evidence="1">Uncharacterized protein</fullName>
    </submittedName>
</protein>
<organism evidence="1 2">
    <name type="scientific">Golovinomyces cichoracearum</name>
    <dbReference type="NCBI Taxonomy" id="62708"/>
    <lineage>
        <taxon>Eukaryota</taxon>
        <taxon>Fungi</taxon>
        <taxon>Dikarya</taxon>
        <taxon>Ascomycota</taxon>
        <taxon>Pezizomycotina</taxon>
        <taxon>Leotiomycetes</taxon>
        <taxon>Erysiphales</taxon>
        <taxon>Erysiphaceae</taxon>
        <taxon>Golovinomyces</taxon>
    </lineage>
</organism>
<dbReference type="EMBL" id="MCBS01024814">
    <property type="protein sequence ID" value="RKF72468.1"/>
    <property type="molecule type" value="Genomic_DNA"/>
</dbReference>
<dbReference type="AlphaFoldDB" id="A0A420ID47"/>
<sequence length="820" mass="94157">MNPLRGWILETVQGILERALLKLEEKAMPIYDSEIDWKWKIKDLSPRLRASKRVAEILQIEEQKQDCLYAIISDGNTRARARFTRNKVRDKRLAGMENNFENFLIEVKNSFLILENTSEYPGQLLIEIGEYKVQQKKQTERISKPAALWENKNVLATVKSLNSFASKAIRESEKDVLSPLTQVDLLPITGDLSDLSRERFASQVPEESSKLPENEELFSKKPNLWNESLLDMLEPAKKSSPSVNNVKILSPDTENFMPHREQTGLSASLPPHNNLDSVEISSHKQKNYVAECNSAATAAHQSSLILNIEQQQQLSEIFPKILSRYTHIPSDQKELLDQDESWFQVEADPSNLNARLPPAASEILRSFFSSQIPELSEPTINHRSCNSSPKPFDQSHIPTCLPKVLQCIPHQYMHISRDQKDLLDKPEAWFQAGSDSSDLYAHIPLGISEEYASFLRLESLKSTRSLKTSQPNSEEEGDESESKFLDHNVCQELIYADESSKLETKISIENKDHITQDKEEYISLEKKNSFDGVESLHSLSVSPELKDWSASAHEGSFAESRSESLDISCSLDTQVMQKDDYKACPTTVDEIQQNFYQKFKLTYPMYKGNRQVFTWALIYIQWLLLHKQVLDSELWDDFIRVLASEYPEYIRSGGTPITGYNYYKNRNRQVLFNENLVAPETLQIGLSSLDSVEVNHYREVFRMEPKNLAQNRTTLRSYPETEIPTSSKMNSSLKPSGPINDTKFLETFQNYTIESNSKAIFDKYREATAPPFLSLHYKTHLKKWRQFLLRRKASGVLEAIRPELGAKKRYCISRRKSCIV</sequence>
<reference evidence="1 2" key="1">
    <citation type="journal article" date="2018" name="BMC Genomics">
        <title>Comparative genome analyses reveal sequence features reflecting distinct modes of host-adaptation between dicot and monocot powdery mildew.</title>
        <authorList>
            <person name="Wu Y."/>
            <person name="Ma X."/>
            <person name="Pan Z."/>
            <person name="Kale S.D."/>
            <person name="Song Y."/>
            <person name="King H."/>
            <person name="Zhang Q."/>
            <person name="Presley C."/>
            <person name="Deng X."/>
            <person name="Wei C.I."/>
            <person name="Xiao S."/>
        </authorList>
    </citation>
    <scope>NUCLEOTIDE SEQUENCE [LARGE SCALE GENOMIC DNA]</scope>
    <source>
        <strain evidence="1">UMSG1</strain>
    </source>
</reference>
<dbReference type="Proteomes" id="UP000285326">
    <property type="component" value="Unassembled WGS sequence"/>
</dbReference>
<gene>
    <name evidence="1" type="ORF">GcM1_248187</name>
</gene>